<protein>
    <recommendedName>
        <fullName evidence="3">DUF1257 domain-containing protein</fullName>
    </recommendedName>
</protein>
<reference evidence="1" key="1">
    <citation type="submission" date="2021-01" db="EMBL/GenBank/DDBJ databases">
        <title>Whole genome shotgun sequence of Rhizocola hellebori NBRC 109834.</title>
        <authorList>
            <person name="Komaki H."/>
            <person name="Tamura T."/>
        </authorList>
    </citation>
    <scope>NUCLEOTIDE SEQUENCE</scope>
    <source>
        <strain evidence="1">NBRC 109834</strain>
    </source>
</reference>
<dbReference type="EMBL" id="BONY01000034">
    <property type="protein sequence ID" value="GIH07151.1"/>
    <property type="molecule type" value="Genomic_DNA"/>
</dbReference>
<proteinExistence type="predicted"/>
<dbReference type="Pfam" id="PF06868">
    <property type="entry name" value="DUF1257"/>
    <property type="match status" value="1"/>
</dbReference>
<name>A0A8J3VIK2_9ACTN</name>
<dbReference type="Proteomes" id="UP000612899">
    <property type="component" value="Unassembled WGS sequence"/>
</dbReference>
<dbReference type="AlphaFoldDB" id="A0A8J3VIK2"/>
<accession>A0A8J3VIK2</accession>
<dbReference type="RefSeq" id="WP_203910961.1">
    <property type="nucleotide sequence ID" value="NZ_BONY01000034.1"/>
</dbReference>
<comment type="caution">
    <text evidence="1">The sequence shown here is derived from an EMBL/GenBank/DDBJ whole genome shotgun (WGS) entry which is preliminary data.</text>
</comment>
<gene>
    <name evidence="1" type="ORF">Rhe02_52180</name>
</gene>
<evidence type="ECO:0008006" key="3">
    <source>
        <dbReference type="Google" id="ProtNLM"/>
    </source>
</evidence>
<sequence>MSHFTRVRTKLMDEMTIREALTRMGYTVMLANDGVFGWQGRRAEAAFKVRPSKTRFEIGFVPEPRSGYSIVADWWGVAVVKQEVFTQQLTREYAYVATVATLTAKGFEVQEQVIEDSGEIRMVLRRQVGV</sequence>
<dbReference type="PANTHER" id="PTHR39638">
    <property type="entry name" value="YCF35"/>
    <property type="match status" value="1"/>
</dbReference>
<dbReference type="PANTHER" id="PTHR39638:SF2">
    <property type="entry name" value="YCF35"/>
    <property type="match status" value="1"/>
</dbReference>
<evidence type="ECO:0000313" key="2">
    <source>
        <dbReference type="Proteomes" id="UP000612899"/>
    </source>
</evidence>
<dbReference type="InterPro" id="IPR009666">
    <property type="entry name" value="Uncharacterised_Ycf35"/>
</dbReference>
<organism evidence="1 2">
    <name type="scientific">Rhizocola hellebori</name>
    <dbReference type="NCBI Taxonomy" id="1392758"/>
    <lineage>
        <taxon>Bacteria</taxon>
        <taxon>Bacillati</taxon>
        <taxon>Actinomycetota</taxon>
        <taxon>Actinomycetes</taxon>
        <taxon>Micromonosporales</taxon>
        <taxon>Micromonosporaceae</taxon>
        <taxon>Rhizocola</taxon>
    </lineage>
</organism>
<keyword evidence="2" id="KW-1185">Reference proteome</keyword>
<evidence type="ECO:0000313" key="1">
    <source>
        <dbReference type="EMBL" id="GIH07151.1"/>
    </source>
</evidence>